<accession>G8WVB1</accession>
<dbReference type="PATRIC" id="fig|1003195.29.peg.4811"/>
<dbReference type="eggNOG" id="COG2220">
    <property type="taxonomic scope" value="Bacteria"/>
</dbReference>
<dbReference type="Gene3D" id="3.60.15.10">
    <property type="entry name" value="Ribonuclease Z/Hydroxyacylglutathione hydrolase-like"/>
    <property type="match status" value="1"/>
</dbReference>
<protein>
    <recommendedName>
        <fullName evidence="1">Metallo-beta-lactamase domain-containing protein</fullName>
    </recommendedName>
</protein>
<dbReference type="PANTHER" id="PTHR43546:SF3">
    <property type="entry name" value="UPF0173 METAL-DEPENDENT HYDROLASE MJ1163"/>
    <property type="match status" value="1"/>
</dbReference>
<evidence type="ECO:0000313" key="3">
    <source>
        <dbReference type="Proteomes" id="UP000007842"/>
    </source>
</evidence>
<dbReference type="PANTHER" id="PTHR43546">
    <property type="entry name" value="UPF0173 METAL-DEPENDENT HYDROLASE MJ1163-RELATED"/>
    <property type="match status" value="1"/>
</dbReference>
<organism evidence="2 3">
    <name type="scientific">Streptantibioticus cattleyicolor (strain ATCC 35852 / DSM 46488 / JCM 4925 / NBRC 14057 / NRRL 8057)</name>
    <name type="common">Streptomyces cattleya</name>
    <dbReference type="NCBI Taxonomy" id="1003195"/>
    <lineage>
        <taxon>Bacteria</taxon>
        <taxon>Bacillati</taxon>
        <taxon>Actinomycetota</taxon>
        <taxon>Actinomycetes</taxon>
        <taxon>Kitasatosporales</taxon>
        <taxon>Streptomycetaceae</taxon>
        <taxon>Streptantibioticus</taxon>
    </lineage>
</organism>
<dbReference type="SUPFAM" id="SSF56281">
    <property type="entry name" value="Metallo-hydrolase/oxidoreductase"/>
    <property type="match status" value="1"/>
</dbReference>
<gene>
    <name evidence="2" type="ordered locus">SCATT_48240</name>
</gene>
<evidence type="ECO:0000313" key="2">
    <source>
        <dbReference type="EMBL" id="AEW97195.1"/>
    </source>
</evidence>
<feature type="domain" description="Metallo-beta-lactamase" evidence="1">
    <location>
        <begin position="11"/>
        <end position="179"/>
    </location>
</feature>
<dbReference type="EMBL" id="CP003219">
    <property type="protein sequence ID" value="AEW97195.1"/>
    <property type="molecule type" value="Genomic_DNA"/>
</dbReference>
<dbReference type="Pfam" id="PF13483">
    <property type="entry name" value="Lactamase_B_3"/>
    <property type="match status" value="1"/>
</dbReference>
<name>G8WVB1_STREN</name>
<dbReference type="Proteomes" id="UP000007842">
    <property type="component" value="Chromosome"/>
</dbReference>
<dbReference type="HOGENOM" id="CLU_091682_0_0_11"/>
<dbReference type="InterPro" id="IPR050114">
    <property type="entry name" value="UPF0173_UPF0282_UlaG_hydrolase"/>
</dbReference>
<dbReference type="STRING" id="1003195.SCATT_48240"/>
<dbReference type="AlphaFoldDB" id="G8WVB1"/>
<dbReference type="SMART" id="SM00849">
    <property type="entry name" value="Lactamase_B"/>
    <property type="match status" value="1"/>
</dbReference>
<keyword evidence="3" id="KW-1185">Reference proteome</keyword>
<dbReference type="KEGG" id="scy:SCATT_48240"/>
<sequence length="219" mass="23278">MNPTMNLTKKGHACVRLEKDGKVLVVDPGTFSEENAAAGADAVLVTHEHLDHFNEERLRAALDANPAAAVWTLRSVADQISAAFPGRVHVVGHGDTFTVAGFSVEVHGELHAVIHPDLPRVTNIGFLVDGALFHPGDALTVPDKPVDTLLLPVHAPWNKFSEVADYVREVAPRRAYAVHDGLLNETGLAVYGRNLGPDGPGIGEAVYARLAPGESVTLG</sequence>
<reference evidence="3" key="1">
    <citation type="submission" date="2011-12" db="EMBL/GenBank/DDBJ databases">
        <title>Complete genome sequence of Streptomyces cattleya strain DSM 46488.</title>
        <authorList>
            <person name="Ou H.-Y."/>
            <person name="Li P."/>
            <person name="Zhao C."/>
            <person name="O'Hagan D."/>
            <person name="Deng Z."/>
        </authorList>
    </citation>
    <scope>NUCLEOTIDE SEQUENCE [LARGE SCALE GENOMIC DNA]</scope>
    <source>
        <strain evidence="3">ATCC 35852 / DSM 46488 / JCM 4925 / NBRC 14057 / NRRL 8057</strain>
    </source>
</reference>
<evidence type="ECO:0000259" key="1">
    <source>
        <dbReference type="SMART" id="SM00849"/>
    </source>
</evidence>
<dbReference type="InterPro" id="IPR001279">
    <property type="entry name" value="Metallo-B-lactamas"/>
</dbReference>
<dbReference type="InterPro" id="IPR036866">
    <property type="entry name" value="RibonucZ/Hydroxyglut_hydro"/>
</dbReference>
<proteinExistence type="predicted"/>